<comment type="similarity">
    <text evidence="2">Belongs to the cation diffusion facilitator (CDF) transporter (TC 2.A.4) family.</text>
</comment>
<dbReference type="InterPro" id="IPR050291">
    <property type="entry name" value="CDF_Transporter"/>
</dbReference>
<dbReference type="InterPro" id="IPR027470">
    <property type="entry name" value="Cation_efflux_CTD"/>
</dbReference>
<dbReference type="PANTHER" id="PTHR43840">
    <property type="entry name" value="MITOCHONDRIAL METAL TRANSPORTER 1-RELATED"/>
    <property type="match status" value="1"/>
</dbReference>
<dbReference type="EMBL" id="LT607756">
    <property type="protein sequence ID" value="SCG85225.1"/>
    <property type="molecule type" value="Genomic_DNA"/>
</dbReference>
<keyword evidence="4 7" id="KW-0812">Transmembrane</keyword>
<evidence type="ECO:0000256" key="7">
    <source>
        <dbReference type="SAM" id="Phobius"/>
    </source>
</evidence>
<dbReference type="STRING" id="118062.MCBB_0652"/>
<dbReference type="InterPro" id="IPR027469">
    <property type="entry name" value="Cation_efflux_TMD_sf"/>
</dbReference>
<dbReference type="AlphaFoldDB" id="A0A1D3L0Z6"/>
<dbReference type="PANTHER" id="PTHR43840:SF15">
    <property type="entry name" value="MITOCHONDRIAL METAL TRANSPORTER 1-RELATED"/>
    <property type="match status" value="1"/>
</dbReference>
<dbReference type="NCBIfam" id="TIGR01297">
    <property type="entry name" value="CDF"/>
    <property type="match status" value="1"/>
</dbReference>
<keyword evidence="6 7" id="KW-0472">Membrane</keyword>
<feature type="domain" description="Cation efflux protein transmembrane" evidence="8">
    <location>
        <begin position="16"/>
        <end position="209"/>
    </location>
</feature>
<dbReference type="GeneID" id="30411507"/>
<dbReference type="InterPro" id="IPR058533">
    <property type="entry name" value="Cation_efflux_TM"/>
</dbReference>
<sequence length="297" mass="32272">MDAITNRESIGRKASMVAIFGNILLTIFNFIVGTLSGSTALVAEAAHTLSDVITSILAFVGFKIGMWPADNEHQYGHGRAEPIIGLVIVVFLVVVAYEILSDVYIKLLMHETLKAPDWIAAGMALIGIFVNYAMTTYLIRSGKKINSPALIADGQHQKVDIFSCGAVLVGVIGAQLGFTMLDPIVAIFIAIMVIRTAFIVARDNINTLMGKIPSEKILDEITVAAMSVNDVKGVHEVRVNNMGPYASAELHIELDADLNLRESHKISHEVEKQIINQVGPIKMATIHTCPFEGYSKE</sequence>
<feature type="transmembrane region" description="Helical" evidence="7">
    <location>
        <begin position="159"/>
        <end position="178"/>
    </location>
</feature>
<evidence type="ECO:0000259" key="8">
    <source>
        <dbReference type="Pfam" id="PF01545"/>
    </source>
</evidence>
<feature type="domain" description="Cation efflux protein cytoplasmic" evidence="9">
    <location>
        <begin position="213"/>
        <end position="290"/>
    </location>
</feature>
<dbReference type="Gene3D" id="1.20.1510.10">
    <property type="entry name" value="Cation efflux protein transmembrane domain"/>
    <property type="match status" value="1"/>
</dbReference>
<feature type="transmembrane region" description="Helical" evidence="7">
    <location>
        <begin position="184"/>
        <end position="201"/>
    </location>
</feature>
<dbReference type="Pfam" id="PF16916">
    <property type="entry name" value="ZT_dimer"/>
    <property type="match status" value="1"/>
</dbReference>
<dbReference type="GO" id="GO:0008324">
    <property type="term" value="F:monoatomic cation transmembrane transporter activity"/>
    <property type="evidence" value="ECO:0007669"/>
    <property type="project" value="InterPro"/>
</dbReference>
<dbReference type="RefSeq" id="WP_071906416.1">
    <property type="nucleotide sequence ID" value="NZ_LT607756.1"/>
</dbReference>
<evidence type="ECO:0000259" key="9">
    <source>
        <dbReference type="Pfam" id="PF16916"/>
    </source>
</evidence>
<evidence type="ECO:0000256" key="4">
    <source>
        <dbReference type="ARBA" id="ARBA00022692"/>
    </source>
</evidence>
<comment type="subcellular location">
    <subcellularLocation>
        <location evidence="1">Membrane</location>
        <topology evidence="1">Multi-pass membrane protein</topology>
    </subcellularLocation>
</comment>
<proteinExistence type="inferred from homology"/>
<protein>
    <submittedName>
        <fullName evidence="10">Putative transporter MJ0449</fullName>
    </submittedName>
</protein>
<dbReference type="SUPFAM" id="SSF160240">
    <property type="entry name" value="Cation efflux protein cytoplasmic domain-like"/>
    <property type="match status" value="1"/>
</dbReference>
<keyword evidence="3" id="KW-0813">Transport</keyword>
<dbReference type="FunFam" id="1.20.1510.10:FF:000006">
    <property type="entry name" value="Divalent cation efflux transporter"/>
    <property type="match status" value="1"/>
</dbReference>
<accession>A0A1D3L0Z6</accession>
<gene>
    <name evidence="10" type="ORF">MCBB_0652</name>
</gene>
<dbReference type="InterPro" id="IPR002524">
    <property type="entry name" value="Cation_efflux"/>
</dbReference>
<dbReference type="Gene3D" id="3.30.70.1350">
    <property type="entry name" value="Cation efflux protein, cytoplasmic domain"/>
    <property type="match status" value="1"/>
</dbReference>
<evidence type="ECO:0000313" key="11">
    <source>
        <dbReference type="Proteomes" id="UP000094707"/>
    </source>
</evidence>
<evidence type="ECO:0000256" key="3">
    <source>
        <dbReference type="ARBA" id="ARBA00022448"/>
    </source>
</evidence>
<evidence type="ECO:0000256" key="2">
    <source>
        <dbReference type="ARBA" id="ARBA00008114"/>
    </source>
</evidence>
<dbReference type="SUPFAM" id="SSF161111">
    <property type="entry name" value="Cation efflux protein transmembrane domain-like"/>
    <property type="match status" value="1"/>
</dbReference>
<keyword evidence="5 7" id="KW-1133">Transmembrane helix</keyword>
<evidence type="ECO:0000256" key="6">
    <source>
        <dbReference type="ARBA" id="ARBA00023136"/>
    </source>
</evidence>
<keyword evidence="11" id="KW-1185">Reference proteome</keyword>
<evidence type="ECO:0000256" key="1">
    <source>
        <dbReference type="ARBA" id="ARBA00004141"/>
    </source>
</evidence>
<feature type="transmembrane region" description="Helical" evidence="7">
    <location>
        <begin position="16"/>
        <end position="35"/>
    </location>
</feature>
<evidence type="ECO:0000256" key="5">
    <source>
        <dbReference type="ARBA" id="ARBA00022989"/>
    </source>
</evidence>
<feature type="transmembrane region" description="Helical" evidence="7">
    <location>
        <begin position="120"/>
        <end position="139"/>
    </location>
</feature>
<dbReference type="GO" id="GO:0016020">
    <property type="term" value="C:membrane"/>
    <property type="evidence" value="ECO:0007669"/>
    <property type="project" value="UniProtKB-SubCell"/>
</dbReference>
<dbReference type="PATRIC" id="fig|129848.4.peg.660"/>
<dbReference type="KEGG" id="mcub:MCBB_0652"/>
<organism evidence="10 11">
    <name type="scientific">Methanobacterium congolense</name>
    <dbReference type="NCBI Taxonomy" id="118062"/>
    <lineage>
        <taxon>Archaea</taxon>
        <taxon>Methanobacteriati</taxon>
        <taxon>Methanobacteriota</taxon>
        <taxon>Methanomada group</taxon>
        <taxon>Methanobacteria</taxon>
        <taxon>Methanobacteriales</taxon>
        <taxon>Methanobacteriaceae</taxon>
        <taxon>Methanobacterium</taxon>
    </lineage>
</organism>
<evidence type="ECO:0000313" key="10">
    <source>
        <dbReference type="EMBL" id="SCG85225.1"/>
    </source>
</evidence>
<reference evidence="10 11" key="1">
    <citation type="submission" date="2016-08" db="EMBL/GenBank/DDBJ databases">
        <authorList>
            <person name="Seilhamer J.J."/>
        </authorList>
    </citation>
    <scope>NUCLEOTIDE SEQUENCE [LARGE SCALE GENOMIC DNA]</scope>
    <source>
        <strain evidence="10">Buetzberg</strain>
    </source>
</reference>
<feature type="transmembrane region" description="Helical" evidence="7">
    <location>
        <begin position="83"/>
        <end position="100"/>
    </location>
</feature>
<dbReference type="Pfam" id="PF01545">
    <property type="entry name" value="Cation_efflux"/>
    <property type="match status" value="1"/>
</dbReference>
<name>A0A1D3L0Z6_9EURY</name>
<dbReference type="Proteomes" id="UP000094707">
    <property type="component" value="Chromosome I"/>
</dbReference>
<feature type="transmembrane region" description="Helical" evidence="7">
    <location>
        <begin position="41"/>
        <end position="62"/>
    </location>
</feature>
<dbReference type="InterPro" id="IPR036837">
    <property type="entry name" value="Cation_efflux_CTD_sf"/>
</dbReference>
<dbReference type="OrthoDB" id="8907at2157"/>